<evidence type="ECO:0000256" key="7">
    <source>
        <dbReference type="ARBA" id="ARBA00022989"/>
    </source>
</evidence>
<dbReference type="PANTHER" id="PTHR24221:SF654">
    <property type="entry name" value="ATP-BINDING CASSETTE SUB-FAMILY B MEMBER 6"/>
    <property type="match status" value="1"/>
</dbReference>
<evidence type="ECO:0000256" key="2">
    <source>
        <dbReference type="ARBA" id="ARBA00022448"/>
    </source>
</evidence>
<keyword evidence="3" id="KW-1003">Cell membrane</keyword>
<dbReference type="AlphaFoldDB" id="A0A560WAR4"/>
<comment type="subcellular location">
    <subcellularLocation>
        <location evidence="1">Cell membrane</location>
        <topology evidence="1">Multi-pass membrane protein</topology>
    </subcellularLocation>
</comment>
<dbReference type="InterPro" id="IPR017871">
    <property type="entry name" value="ABC_transporter-like_CS"/>
</dbReference>
<dbReference type="GO" id="GO:0140359">
    <property type="term" value="F:ABC-type transporter activity"/>
    <property type="evidence" value="ECO:0007669"/>
    <property type="project" value="InterPro"/>
</dbReference>
<keyword evidence="7 10" id="KW-1133">Transmembrane helix</keyword>
<dbReference type="PROSITE" id="PS50893">
    <property type="entry name" value="ABC_TRANSPORTER_2"/>
    <property type="match status" value="1"/>
</dbReference>
<feature type="transmembrane region" description="Helical" evidence="10">
    <location>
        <begin position="79"/>
        <end position="99"/>
    </location>
</feature>
<accession>A0A560WAR4</accession>
<keyword evidence="4 10" id="KW-0812">Transmembrane</keyword>
<feature type="domain" description="ABC transmembrane type-1" evidence="12">
    <location>
        <begin position="37"/>
        <end position="324"/>
    </location>
</feature>
<dbReference type="GO" id="GO:0016887">
    <property type="term" value="F:ATP hydrolysis activity"/>
    <property type="evidence" value="ECO:0007669"/>
    <property type="project" value="InterPro"/>
</dbReference>
<reference evidence="13 14" key="1">
    <citation type="submission" date="2019-06" db="EMBL/GenBank/DDBJ databases">
        <title>Sequencing the genomes of 1000 actinobacteria strains.</title>
        <authorList>
            <person name="Klenk H.-P."/>
        </authorList>
    </citation>
    <scope>NUCLEOTIDE SEQUENCE [LARGE SCALE GENOMIC DNA]</scope>
    <source>
        <strain evidence="13 14">DSM 18935</strain>
    </source>
</reference>
<dbReference type="RefSeq" id="WP_246074704.1">
    <property type="nucleotide sequence ID" value="NZ_BAAAYT010000002.1"/>
</dbReference>
<feature type="transmembrane region" description="Helical" evidence="10">
    <location>
        <begin position="301"/>
        <end position="320"/>
    </location>
</feature>
<keyword evidence="5" id="KW-0547">Nucleotide-binding</keyword>
<evidence type="ECO:0000259" key="11">
    <source>
        <dbReference type="PROSITE" id="PS50893"/>
    </source>
</evidence>
<dbReference type="SUPFAM" id="SSF52540">
    <property type="entry name" value="P-loop containing nucleoside triphosphate hydrolases"/>
    <property type="match status" value="1"/>
</dbReference>
<dbReference type="SUPFAM" id="SSF90123">
    <property type="entry name" value="ABC transporter transmembrane region"/>
    <property type="match status" value="1"/>
</dbReference>
<evidence type="ECO:0000259" key="12">
    <source>
        <dbReference type="PROSITE" id="PS50929"/>
    </source>
</evidence>
<feature type="transmembrane region" description="Helical" evidence="10">
    <location>
        <begin position="36"/>
        <end position="59"/>
    </location>
</feature>
<comment type="caution">
    <text evidence="13">The sequence shown here is derived from an EMBL/GenBank/DDBJ whole genome shotgun (WGS) entry which is preliminary data.</text>
</comment>
<dbReference type="InterPro" id="IPR039421">
    <property type="entry name" value="Type_1_exporter"/>
</dbReference>
<dbReference type="GO" id="GO:0005524">
    <property type="term" value="F:ATP binding"/>
    <property type="evidence" value="ECO:0007669"/>
    <property type="project" value="UniProtKB-KW"/>
</dbReference>
<keyword evidence="14" id="KW-1185">Reference proteome</keyword>
<keyword evidence="8 10" id="KW-0472">Membrane</keyword>
<dbReference type="GO" id="GO:0034040">
    <property type="term" value="F:ATPase-coupled lipid transmembrane transporter activity"/>
    <property type="evidence" value="ECO:0007669"/>
    <property type="project" value="TreeGrafter"/>
</dbReference>
<keyword evidence="6" id="KW-0067">ATP-binding</keyword>
<dbReference type="InterPro" id="IPR036640">
    <property type="entry name" value="ABC1_TM_sf"/>
</dbReference>
<evidence type="ECO:0000256" key="4">
    <source>
        <dbReference type="ARBA" id="ARBA00022692"/>
    </source>
</evidence>
<dbReference type="GO" id="GO:0005886">
    <property type="term" value="C:plasma membrane"/>
    <property type="evidence" value="ECO:0007669"/>
    <property type="project" value="UniProtKB-SubCell"/>
</dbReference>
<dbReference type="FunFam" id="3.40.50.300:FF:000299">
    <property type="entry name" value="ABC transporter ATP-binding protein/permease"/>
    <property type="match status" value="1"/>
</dbReference>
<dbReference type="Pfam" id="PF00005">
    <property type="entry name" value="ABC_tran"/>
    <property type="match status" value="1"/>
</dbReference>
<evidence type="ECO:0000313" key="13">
    <source>
        <dbReference type="EMBL" id="TWD14719.1"/>
    </source>
</evidence>
<feature type="domain" description="ABC transporter" evidence="11">
    <location>
        <begin position="380"/>
        <end position="611"/>
    </location>
</feature>
<evidence type="ECO:0000256" key="6">
    <source>
        <dbReference type="ARBA" id="ARBA00022840"/>
    </source>
</evidence>
<name>A0A560WAR4_9MICO</name>
<evidence type="ECO:0000256" key="5">
    <source>
        <dbReference type="ARBA" id="ARBA00022741"/>
    </source>
</evidence>
<dbReference type="SMART" id="SM00382">
    <property type="entry name" value="AAA"/>
    <property type="match status" value="1"/>
</dbReference>
<gene>
    <name evidence="13" type="ORF">FB557_2143</name>
</gene>
<evidence type="ECO:0000256" key="9">
    <source>
        <dbReference type="ARBA" id="ARBA00061644"/>
    </source>
</evidence>
<dbReference type="PROSITE" id="PS50929">
    <property type="entry name" value="ABC_TM1F"/>
    <property type="match status" value="1"/>
</dbReference>
<keyword evidence="2" id="KW-0813">Transport</keyword>
<evidence type="ECO:0000256" key="10">
    <source>
        <dbReference type="SAM" id="Phobius"/>
    </source>
</evidence>
<dbReference type="Gene3D" id="3.40.50.300">
    <property type="entry name" value="P-loop containing nucleotide triphosphate hydrolases"/>
    <property type="match status" value="1"/>
</dbReference>
<dbReference type="PROSITE" id="PS00211">
    <property type="entry name" value="ABC_TRANSPORTER_1"/>
    <property type="match status" value="1"/>
</dbReference>
<evidence type="ECO:0000313" key="14">
    <source>
        <dbReference type="Proteomes" id="UP000315628"/>
    </source>
</evidence>
<dbReference type="Pfam" id="PF00664">
    <property type="entry name" value="ABC_membrane"/>
    <property type="match status" value="1"/>
</dbReference>
<dbReference type="InterPro" id="IPR011527">
    <property type="entry name" value="ABC1_TM_dom"/>
</dbReference>
<protein>
    <submittedName>
        <fullName evidence="13">ABC-type multidrug transport system fused ATPase/permease subunit</fullName>
    </submittedName>
</protein>
<evidence type="ECO:0000256" key="1">
    <source>
        <dbReference type="ARBA" id="ARBA00004651"/>
    </source>
</evidence>
<feature type="transmembrane region" description="Helical" evidence="10">
    <location>
        <begin position="180"/>
        <end position="199"/>
    </location>
</feature>
<dbReference type="Gene3D" id="1.20.1560.10">
    <property type="entry name" value="ABC transporter type 1, transmembrane domain"/>
    <property type="match status" value="1"/>
</dbReference>
<dbReference type="PANTHER" id="PTHR24221">
    <property type="entry name" value="ATP-BINDING CASSETTE SUB-FAMILY B"/>
    <property type="match status" value="1"/>
</dbReference>
<dbReference type="InterPro" id="IPR027417">
    <property type="entry name" value="P-loop_NTPase"/>
</dbReference>
<evidence type="ECO:0000256" key="3">
    <source>
        <dbReference type="ARBA" id="ARBA00022475"/>
    </source>
</evidence>
<feature type="transmembrane region" description="Helical" evidence="10">
    <location>
        <begin position="151"/>
        <end position="174"/>
    </location>
</feature>
<dbReference type="EMBL" id="VIUW01000003">
    <property type="protein sequence ID" value="TWD14719.1"/>
    <property type="molecule type" value="Genomic_DNA"/>
</dbReference>
<comment type="similarity">
    <text evidence="9">Belongs to the ABC transporter superfamily. Lipid exporter (TC 3.A.1.106) family.</text>
</comment>
<evidence type="ECO:0000256" key="8">
    <source>
        <dbReference type="ARBA" id="ARBA00023136"/>
    </source>
</evidence>
<dbReference type="InterPro" id="IPR003593">
    <property type="entry name" value="AAA+_ATPase"/>
</dbReference>
<proteinExistence type="inferred from homology"/>
<organism evidence="13 14">
    <name type="scientific">Marihabitans asiaticum</name>
    <dbReference type="NCBI Taxonomy" id="415218"/>
    <lineage>
        <taxon>Bacteria</taxon>
        <taxon>Bacillati</taxon>
        <taxon>Actinomycetota</taxon>
        <taxon>Actinomycetes</taxon>
        <taxon>Micrococcales</taxon>
        <taxon>Intrasporangiaceae</taxon>
        <taxon>Marihabitans</taxon>
    </lineage>
</organism>
<dbReference type="Proteomes" id="UP000315628">
    <property type="component" value="Unassembled WGS sequence"/>
</dbReference>
<dbReference type="InterPro" id="IPR003439">
    <property type="entry name" value="ABC_transporter-like_ATP-bd"/>
</dbReference>
<sequence length="629" mass="66641">MPTVGPDLTPPGAGASVARRAARVIWRGVRISPRTFAVAVVGSAVFGVMTVAMARVVGWVTEEQITPAVSSGQVSGRDIGVIVVAVVLVVLGTTIGVLLRRIGGAMTMFAAAAHDRRLVTRQYLRLPLSWHHRHPSGQLLSNANADVEATWMVFMPLPMALGVLVMLLVGLLEMTLVDPVMALVGLVVFPLLMVVNAVYQRAMTPLATRAQAMRAEVSEVAHESLEAALLVKAVGAEQRETERFAEATDRLRRANVAVGRARATFDPLVEAIPQVGTLVVLAVGTWRASSGSMTAAEVVQVAYLFALLAFPVRAFGWVLGELPRTLASWERVSAVLQAEVPPEGGSQQLRGTGPLAVELAGVSYRYLPGSHADLAERAAADTVDHPPSADRPRALDGVDLKVEPGRTLAVVGATGAGKSTLAALLVRLLRPEEGSVQLDGIDVGDLAPGEVSRSAVLVPQSTFLFDDSVRANITLGEAYSDAEVRSALQTARADGFVAALPQGWDTRVGERGTSLSGGQRQRIALARALVRRPRLLVLDDATSAVDPSVELEILAGLAARGGGTVVLIAYRLSTIALADEVVHLDQGRVVDRGTHLELLERDPTYAELVTAYARRDADTSDDRLDGAAR</sequence>